<keyword evidence="3 11" id="KW-0808">Transferase</keyword>
<keyword evidence="2 11" id="KW-0489">Methyltransferase</keyword>
<evidence type="ECO:0000256" key="2">
    <source>
        <dbReference type="ARBA" id="ARBA00022603"/>
    </source>
</evidence>
<dbReference type="GO" id="GO:0005654">
    <property type="term" value="C:nucleoplasm"/>
    <property type="evidence" value="ECO:0007669"/>
    <property type="project" value="TreeGrafter"/>
</dbReference>
<dbReference type="InterPro" id="IPR028564">
    <property type="entry name" value="MT_TRM10-typ"/>
</dbReference>
<evidence type="ECO:0000256" key="7">
    <source>
        <dbReference type="ARBA" id="ARBA00023054"/>
    </source>
</evidence>
<keyword evidence="7" id="KW-0175">Coiled coil</keyword>
<dbReference type="OrthoDB" id="9976048at2759"/>
<dbReference type="PANTHER" id="PTHR13563:SF5">
    <property type="entry name" value="TRNA METHYLTRANSFERASE 10 HOMOLOG C"/>
    <property type="match status" value="1"/>
</dbReference>
<sequence>MFNQPLVIDLDFYDYMKRREVTSLSEQLKISISRNKLSLEPFNLTLCNVDFDCKKYQSLFKFMPNMAEPNFPINVTSESYLDIFPKEKLVYLTPDARDVMERFDHEAIYIIGGLVNLRDSVNVTLGKATRENIKTMKLPIERYHISKKRLQ</sequence>
<dbReference type="CDD" id="cd18102">
    <property type="entry name" value="Trm10_MRRP1"/>
    <property type="match status" value="1"/>
</dbReference>
<proteinExistence type="predicted"/>
<evidence type="ECO:0000256" key="5">
    <source>
        <dbReference type="ARBA" id="ARBA00022694"/>
    </source>
</evidence>
<evidence type="ECO:0000256" key="1">
    <source>
        <dbReference type="ARBA" id="ARBA00004173"/>
    </source>
</evidence>
<comment type="subcellular location">
    <subcellularLocation>
        <location evidence="1">Mitochondrion</location>
    </subcellularLocation>
</comment>
<comment type="caution">
    <text evidence="11">The sequence shown here is derived from an EMBL/GenBank/DDBJ whole genome shotgun (WGS) entry which is preliminary data.</text>
</comment>
<keyword evidence="4" id="KW-0949">S-adenosyl-L-methionine</keyword>
<keyword evidence="5" id="KW-0819">tRNA processing</keyword>
<dbReference type="GO" id="GO:0070131">
    <property type="term" value="P:positive regulation of mitochondrial translation"/>
    <property type="evidence" value="ECO:0007669"/>
    <property type="project" value="TreeGrafter"/>
</dbReference>
<dbReference type="PROSITE" id="PS51675">
    <property type="entry name" value="SAM_MT_TRM10"/>
    <property type="match status" value="1"/>
</dbReference>
<dbReference type="InterPro" id="IPR038459">
    <property type="entry name" value="MT_TRM10-typ_sf"/>
</dbReference>
<organism evidence="11 12">
    <name type="scientific">Armadillidium nasatum</name>
    <dbReference type="NCBI Taxonomy" id="96803"/>
    <lineage>
        <taxon>Eukaryota</taxon>
        <taxon>Metazoa</taxon>
        <taxon>Ecdysozoa</taxon>
        <taxon>Arthropoda</taxon>
        <taxon>Crustacea</taxon>
        <taxon>Multicrustacea</taxon>
        <taxon>Malacostraca</taxon>
        <taxon>Eumalacostraca</taxon>
        <taxon>Peracarida</taxon>
        <taxon>Isopoda</taxon>
        <taxon>Oniscidea</taxon>
        <taxon>Crinocheta</taxon>
        <taxon>Armadillidiidae</taxon>
        <taxon>Armadillidium</taxon>
    </lineage>
</organism>
<accession>A0A5N5SX62</accession>
<keyword evidence="12" id="KW-1185">Reference proteome</keyword>
<dbReference type="AlphaFoldDB" id="A0A5N5SX62"/>
<dbReference type="GO" id="GO:0097745">
    <property type="term" value="P:mitochondrial tRNA 5'-end processing"/>
    <property type="evidence" value="ECO:0007669"/>
    <property type="project" value="TreeGrafter"/>
</dbReference>
<evidence type="ECO:0000256" key="4">
    <source>
        <dbReference type="ARBA" id="ARBA00022691"/>
    </source>
</evidence>
<feature type="domain" description="SAM-dependent MTase TRM10-type" evidence="10">
    <location>
        <begin position="1"/>
        <end position="151"/>
    </location>
</feature>
<evidence type="ECO:0000256" key="9">
    <source>
        <dbReference type="ARBA" id="ARBA00029803"/>
    </source>
</evidence>
<dbReference type="Gene3D" id="3.40.1280.30">
    <property type="match status" value="1"/>
</dbReference>
<evidence type="ECO:0000313" key="12">
    <source>
        <dbReference type="Proteomes" id="UP000326759"/>
    </source>
</evidence>
<evidence type="ECO:0000313" key="11">
    <source>
        <dbReference type="EMBL" id="KAB7498826.1"/>
    </source>
</evidence>
<dbReference type="EMBL" id="SEYY01018954">
    <property type="protein sequence ID" value="KAB7498826.1"/>
    <property type="molecule type" value="Genomic_DNA"/>
</dbReference>
<evidence type="ECO:0000256" key="8">
    <source>
        <dbReference type="ARBA" id="ARBA00023128"/>
    </source>
</evidence>
<dbReference type="InterPro" id="IPR007356">
    <property type="entry name" value="tRNA_m1G_MeTrfase_euk"/>
</dbReference>
<keyword evidence="8" id="KW-0496">Mitochondrion</keyword>
<protein>
    <recommendedName>
        <fullName evidence="9">RNA (guanine-9-)-methyltransferase domain-containing protein 1</fullName>
    </recommendedName>
</protein>
<dbReference type="GO" id="GO:0000049">
    <property type="term" value="F:tRNA binding"/>
    <property type="evidence" value="ECO:0007669"/>
    <property type="project" value="TreeGrafter"/>
</dbReference>
<gene>
    <name evidence="11" type="primary">TRM10</name>
    <name evidence="11" type="ORF">Anas_02065</name>
</gene>
<dbReference type="GO" id="GO:0008168">
    <property type="term" value="F:methyltransferase activity"/>
    <property type="evidence" value="ECO:0007669"/>
    <property type="project" value="UniProtKB-KW"/>
</dbReference>
<dbReference type="GO" id="GO:0032259">
    <property type="term" value="P:methylation"/>
    <property type="evidence" value="ECO:0007669"/>
    <property type="project" value="UniProtKB-KW"/>
</dbReference>
<dbReference type="InterPro" id="IPR025812">
    <property type="entry name" value="Trm10_C_MTase_dom"/>
</dbReference>
<evidence type="ECO:0000256" key="3">
    <source>
        <dbReference type="ARBA" id="ARBA00022679"/>
    </source>
</evidence>
<evidence type="ECO:0000256" key="6">
    <source>
        <dbReference type="ARBA" id="ARBA00022946"/>
    </source>
</evidence>
<evidence type="ECO:0000259" key="10">
    <source>
        <dbReference type="PROSITE" id="PS51675"/>
    </source>
</evidence>
<dbReference type="GO" id="GO:0005739">
    <property type="term" value="C:mitochondrion"/>
    <property type="evidence" value="ECO:0007669"/>
    <property type="project" value="UniProtKB-SubCell"/>
</dbReference>
<name>A0A5N5SX62_9CRUS</name>
<reference evidence="11 12" key="1">
    <citation type="journal article" date="2019" name="PLoS Biol.">
        <title>Sex chromosomes control vertical transmission of feminizing Wolbachia symbionts in an isopod.</title>
        <authorList>
            <person name="Becking T."/>
            <person name="Chebbi M.A."/>
            <person name="Giraud I."/>
            <person name="Moumen B."/>
            <person name="Laverre T."/>
            <person name="Caubet Y."/>
            <person name="Peccoud J."/>
            <person name="Gilbert C."/>
            <person name="Cordaux R."/>
        </authorList>
    </citation>
    <scope>NUCLEOTIDE SEQUENCE [LARGE SCALE GENOMIC DNA]</scope>
    <source>
        <strain evidence="11">ANa2</strain>
        <tissue evidence="11">Whole body excluding digestive tract and cuticle</tissue>
    </source>
</reference>
<dbReference type="Proteomes" id="UP000326759">
    <property type="component" value="Unassembled WGS sequence"/>
</dbReference>
<dbReference type="PANTHER" id="PTHR13563">
    <property type="entry name" value="TRNA (GUANINE-9-) METHYLTRANSFERASE"/>
    <property type="match status" value="1"/>
</dbReference>
<keyword evidence="6" id="KW-0809">Transit peptide</keyword>